<evidence type="ECO:0000313" key="4">
    <source>
        <dbReference type="Proteomes" id="UP001208570"/>
    </source>
</evidence>
<dbReference type="AlphaFoldDB" id="A0AAD9MUW8"/>
<reference evidence="3" key="1">
    <citation type="journal article" date="2023" name="Mol. Biol. Evol.">
        <title>Third-Generation Sequencing Reveals the Adaptive Role of the Epigenome in Three Deep-Sea Polychaetes.</title>
        <authorList>
            <person name="Perez M."/>
            <person name="Aroh O."/>
            <person name="Sun Y."/>
            <person name="Lan Y."/>
            <person name="Juniper S.K."/>
            <person name="Young C.R."/>
            <person name="Angers B."/>
            <person name="Qian P.Y."/>
        </authorList>
    </citation>
    <scope>NUCLEOTIDE SEQUENCE</scope>
    <source>
        <strain evidence="3">P08H-3</strain>
    </source>
</reference>
<dbReference type="Proteomes" id="UP001208570">
    <property type="component" value="Unassembled WGS sequence"/>
</dbReference>
<gene>
    <name evidence="3" type="ORF">LSH36_589g02075</name>
</gene>
<feature type="transmembrane region" description="Helical" evidence="2">
    <location>
        <begin position="104"/>
        <end position="125"/>
    </location>
</feature>
<organism evidence="3 4">
    <name type="scientific">Paralvinella palmiformis</name>
    <dbReference type="NCBI Taxonomy" id="53620"/>
    <lineage>
        <taxon>Eukaryota</taxon>
        <taxon>Metazoa</taxon>
        <taxon>Spiralia</taxon>
        <taxon>Lophotrochozoa</taxon>
        <taxon>Annelida</taxon>
        <taxon>Polychaeta</taxon>
        <taxon>Sedentaria</taxon>
        <taxon>Canalipalpata</taxon>
        <taxon>Terebellida</taxon>
        <taxon>Terebelliformia</taxon>
        <taxon>Alvinellidae</taxon>
        <taxon>Paralvinella</taxon>
    </lineage>
</organism>
<evidence type="ECO:0000313" key="3">
    <source>
        <dbReference type="EMBL" id="KAK2146692.1"/>
    </source>
</evidence>
<comment type="caution">
    <text evidence="3">The sequence shown here is derived from an EMBL/GenBank/DDBJ whole genome shotgun (WGS) entry which is preliminary data.</text>
</comment>
<evidence type="ECO:0000256" key="1">
    <source>
        <dbReference type="SAM" id="MobiDB-lite"/>
    </source>
</evidence>
<keyword evidence="2" id="KW-1133">Transmembrane helix</keyword>
<dbReference type="EMBL" id="JAODUP010000589">
    <property type="protein sequence ID" value="KAK2146692.1"/>
    <property type="molecule type" value="Genomic_DNA"/>
</dbReference>
<feature type="region of interest" description="Disordered" evidence="1">
    <location>
        <begin position="37"/>
        <end position="69"/>
    </location>
</feature>
<proteinExistence type="predicted"/>
<evidence type="ECO:0000256" key="2">
    <source>
        <dbReference type="SAM" id="Phobius"/>
    </source>
</evidence>
<feature type="compositionally biased region" description="Polar residues" evidence="1">
    <location>
        <begin position="49"/>
        <end position="64"/>
    </location>
</feature>
<protein>
    <submittedName>
        <fullName evidence="3">Uncharacterized protein</fullName>
    </submittedName>
</protein>
<name>A0AAD9MUW8_9ANNE</name>
<keyword evidence="2" id="KW-0472">Membrane</keyword>
<sequence>MTSLFGKRDGYALLNQSDDVHLLDAEEGLEDQATFDSRFNMAATDPKPGSSTAPASDQPDTSAALNIPNENGRLEFLDLREPVCRQSSMIDYQDSTETEENLKCVVSSILFVIIVIAVILVAFLINPSV</sequence>
<accession>A0AAD9MUW8</accession>
<keyword evidence="2" id="KW-0812">Transmembrane</keyword>
<keyword evidence="4" id="KW-1185">Reference proteome</keyword>